<name>A0A2N7VBM3_9BURK</name>
<evidence type="ECO:0000256" key="1">
    <source>
        <dbReference type="ARBA" id="ARBA00009477"/>
    </source>
</evidence>
<feature type="coiled-coil region" evidence="2">
    <location>
        <begin position="149"/>
        <end position="176"/>
    </location>
</feature>
<feature type="signal peptide" evidence="3">
    <location>
        <begin position="1"/>
        <end position="34"/>
    </location>
</feature>
<dbReference type="PANTHER" id="PTHR30469">
    <property type="entry name" value="MULTIDRUG RESISTANCE PROTEIN MDTA"/>
    <property type="match status" value="1"/>
</dbReference>
<evidence type="ECO:0000259" key="4">
    <source>
        <dbReference type="Pfam" id="PF25975"/>
    </source>
</evidence>
<dbReference type="AlphaFoldDB" id="A0A2N7VBM3"/>
<keyword evidence="3" id="KW-0732">Signal</keyword>
<comment type="similarity">
    <text evidence="1">Belongs to the membrane fusion protein (MFP) (TC 8.A.1) family.</text>
</comment>
<dbReference type="GO" id="GO:0015562">
    <property type="term" value="F:efflux transmembrane transporter activity"/>
    <property type="evidence" value="ECO:0007669"/>
    <property type="project" value="TreeGrafter"/>
</dbReference>
<feature type="chain" id="PRO_5014938104" description="CzcB-like C-terminal circularly permuted SH3-like domain-containing protein" evidence="3">
    <location>
        <begin position="35"/>
        <end position="363"/>
    </location>
</feature>
<dbReference type="NCBIfam" id="TIGR01730">
    <property type="entry name" value="RND_mfp"/>
    <property type="match status" value="1"/>
</dbReference>
<evidence type="ECO:0000313" key="6">
    <source>
        <dbReference type="Proteomes" id="UP000235616"/>
    </source>
</evidence>
<dbReference type="Gene3D" id="2.40.30.170">
    <property type="match status" value="1"/>
</dbReference>
<organism evidence="5 6">
    <name type="scientific">Trinickia dabaoshanensis</name>
    <dbReference type="NCBI Taxonomy" id="564714"/>
    <lineage>
        <taxon>Bacteria</taxon>
        <taxon>Pseudomonadati</taxon>
        <taxon>Pseudomonadota</taxon>
        <taxon>Betaproteobacteria</taxon>
        <taxon>Burkholderiales</taxon>
        <taxon>Burkholderiaceae</taxon>
        <taxon>Trinickia</taxon>
    </lineage>
</organism>
<dbReference type="RefSeq" id="WP_102649285.1">
    <property type="nucleotide sequence ID" value="NZ_PNYA01000043.1"/>
</dbReference>
<feature type="domain" description="CzcB-like C-terminal circularly permuted SH3-like" evidence="4">
    <location>
        <begin position="293"/>
        <end position="349"/>
    </location>
</feature>
<dbReference type="EMBL" id="PNYA01000043">
    <property type="protein sequence ID" value="PMS14570.1"/>
    <property type="molecule type" value="Genomic_DNA"/>
</dbReference>
<keyword evidence="6" id="KW-1185">Reference proteome</keyword>
<evidence type="ECO:0000256" key="3">
    <source>
        <dbReference type="SAM" id="SignalP"/>
    </source>
</evidence>
<dbReference type="InterPro" id="IPR058649">
    <property type="entry name" value="CzcB_C"/>
</dbReference>
<dbReference type="Gene3D" id="2.40.420.20">
    <property type="match status" value="1"/>
</dbReference>
<dbReference type="Gene3D" id="2.40.50.100">
    <property type="match status" value="1"/>
</dbReference>
<reference evidence="5 6" key="1">
    <citation type="submission" date="2018-01" db="EMBL/GenBank/DDBJ databases">
        <title>Whole genome analyses suggest that Burkholderia sensu lato contains two further novel genera in the rhizoxinica-symbiotica group Mycetohabitans gen. nov., and Trinickia gen. nov.: implications for the evolution of diazotrophy and nodulation in the Burkholderiaceae.</title>
        <authorList>
            <person name="Estrada-de los Santos P."/>
            <person name="Palmer M."/>
            <person name="Chavez-Ramirez B."/>
            <person name="Beukes C."/>
            <person name="Steenkamp E.T."/>
            <person name="Hirsch A.M."/>
            <person name="Manyaka P."/>
            <person name="Maluk M."/>
            <person name="Lafos M."/>
            <person name="Crook M."/>
            <person name="Gross E."/>
            <person name="Simon M.F."/>
            <person name="Bueno dos Reis Junior F."/>
            <person name="Poole P.S."/>
            <person name="Venter S.N."/>
            <person name="James E.K."/>
        </authorList>
    </citation>
    <scope>NUCLEOTIDE SEQUENCE [LARGE SCALE GENOMIC DNA]</scope>
    <source>
        <strain evidence="5 6">GIMN1.004</strain>
    </source>
</reference>
<evidence type="ECO:0000256" key="2">
    <source>
        <dbReference type="SAM" id="Coils"/>
    </source>
</evidence>
<comment type="caution">
    <text evidence="5">The sequence shown here is derived from an EMBL/GenBank/DDBJ whole genome shotgun (WGS) entry which is preliminary data.</text>
</comment>
<proteinExistence type="inferred from homology"/>
<dbReference type="GO" id="GO:1990281">
    <property type="term" value="C:efflux pump complex"/>
    <property type="evidence" value="ECO:0007669"/>
    <property type="project" value="TreeGrafter"/>
</dbReference>
<dbReference type="Proteomes" id="UP000235616">
    <property type="component" value="Unassembled WGS sequence"/>
</dbReference>
<protein>
    <recommendedName>
        <fullName evidence="4">CzcB-like C-terminal circularly permuted SH3-like domain-containing protein</fullName>
    </recommendedName>
</protein>
<evidence type="ECO:0000313" key="5">
    <source>
        <dbReference type="EMBL" id="PMS14570.1"/>
    </source>
</evidence>
<keyword evidence="2" id="KW-0175">Coiled coil</keyword>
<dbReference type="Pfam" id="PF25975">
    <property type="entry name" value="CzcB_C"/>
    <property type="match status" value="1"/>
</dbReference>
<dbReference type="OrthoDB" id="9806939at2"/>
<dbReference type="SUPFAM" id="SSF111369">
    <property type="entry name" value="HlyD-like secretion proteins"/>
    <property type="match status" value="1"/>
</dbReference>
<dbReference type="InterPro" id="IPR006143">
    <property type="entry name" value="RND_pump_MFP"/>
</dbReference>
<sequence>MDRLTRNPPRRRWGAVALVALPASIFLSAPGAYADGARTGTNEDIATTVVARAQTLPVQLAAYGQVAPTTIVDVRAVEAGTVSDLHVVPGSNVSANDVLARLNGPQMRSLLAAREASLRSAQARLSAATHALGIAGSQLALQLTTRQAIDAASSELAAARAAAQTAQAQLDEAREQQIIKAPAAGSVVSVQAADGSQALAGQTLLTIQPKGPLWVLAKYYGEQAPALRIGMTGHIELAGGGTPIPVKVVTIGPAAGADGGLQVGLAATARADWIAGQWGKVTLDSQPVTYAMIPTAALILDRGQWWVLVHTARGNEPRRVVPGQARGWETGIVSGLRAGERVVAQDAFLEYHRNIAQRYQPPD</sequence>
<gene>
    <name evidence="5" type="ORF">C0Z18_31055</name>
</gene>
<accession>A0A2N7VBM3</accession>
<dbReference type="Gene3D" id="1.10.287.470">
    <property type="entry name" value="Helix hairpin bin"/>
    <property type="match status" value="1"/>
</dbReference>
<dbReference type="PANTHER" id="PTHR30469:SF15">
    <property type="entry name" value="HLYD FAMILY OF SECRETION PROTEINS"/>
    <property type="match status" value="1"/>
</dbReference>